<name>A0ABR9H1K4_9BACT</name>
<evidence type="ECO:0000313" key="2">
    <source>
        <dbReference type="EMBL" id="MBE1424563.1"/>
    </source>
</evidence>
<sequence length="144" mass="15900">MNVFSGFRTLILYALIFLVAGCVTTTPFTKTETVQGKSLLYIFRPDSLLSRGSQVRVDINDQTKGVLINKSYIAVQADPGKNTITLRVNDFIGNTLDSMVLETKAAKAYFIKAEPGVFGAFTLVELDEETGMREVSLTESYQTN</sequence>
<evidence type="ECO:0000313" key="3">
    <source>
        <dbReference type="Proteomes" id="UP000639010"/>
    </source>
</evidence>
<reference evidence="2 3" key="1">
    <citation type="submission" date="2020-10" db="EMBL/GenBank/DDBJ databases">
        <title>Genomic Encyclopedia of Type Strains, Phase IV (KMG-IV): sequencing the most valuable type-strain genomes for metagenomic binning, comparative biology and taxonomic classification.</title>
        <authorList>
            <person name="Goeker M."/>
        </authorList>
    </citation>
    <scope>NUCLEOTIDE SEQUENCE [LARGE SCALE GENOMIC DNA]</scope>
    <source>
        <strain evidence="2 3">DSM 4194</strain>
    </source>
</reference>
<proteinExistence type="predicted"/>
<dbReference type="Pfam" id="PF11008">
    <property type="entry name" value="DUF2846"/>
    <property type="match status" value="1"/>
</dbReference>
<accession>A0ABR9H1K4</accession>
<evidence type="ECO:0000259" key="1">
    <source>
        <dbReference type="Pfam" id="PF11008"/>
    </source>
</evidence>
<dbReference type="Proteomes" id="UP000639010">
    <property type="component" value="Unassembled WGS sequence"/>
</dbReference>
<feature type="domain" description="DUF2846" evidence="1">
    <location>
        <begin position="35"/>
        <end position="113"/>
    </location>
</feature>
<dbReference type="InterPro" id="IPR022548">
    <property type="entry name" value="DUF2846"/>
</dbReference>
<gene>
    <name evidence="2" type="ORF">H4684_001195</name>
</gene>
<protein>
    <recommendedName>
        <fullName evidence="1">DUF2846 domain-containing protein</fullName>
    </recommendedName>
</protein>
<dbReference type="EMBL" id="JADBGG010000006">
    <property type="protein sequence ID" value="MBE1424563.1"/>
    <property type="molecule type" value="Genomic_DNA"/>
</dbReference>
<keyword evidence="3" id="KW-1185">Reference proteome</keyword>
<organism evidence="2 3">
    <name type="scientific">Desulfomicrobium macestii</name>
    <dbReference type="NCBI Taxonomy" id="90731"/>
    <lineage>
        <taxon>Bacteria</taxon>
        <taxon>Pseudomonadati</taxon>
        <taxon>Thermodesulfobacteriota</taxon>
        <taxon>Desulfovibrionia</taxon>
        <taxon>Desulfovibrionales</taxon>
        <taxon>Desulfomicrobiaceae</taxon>
        <taxon>Desulfomicrobium</taxon>
    </lineage>
</organism>
<dbReference type="RefSeq" id="WP_192623143.1">
    <property type="nucleotide sequence ID" value="NZ_JADBGG010000006.1"/>
</dbReference>
<comment type="caution">
    <text evidence="2">The sequence shown here is derived from an EMBL/GenBank/DDBJ whole genome shotgun (WGS) entry which is preliminary data.</text>
</comment>